<accession>A0A2S6NKW2</accession>
<comment type="caution">
    <text evidence="3">The sequence shown here is derived from an EMBL/GenBank/DDBJ whole genome shotgun (WGS) entry which is preliminary data.</text>
</comment>
<dbReference type="GO" id="GO:0016491">
    <property type="term" value="F:oxidoreductase activity"/>
    <property type="evidence" value="ECO:0007669"/>
    <property type="project" value="UniProtKB-KW"/>
</dbReference>
<dbReference type="PRINTS" id="PR00081">
    <property type="entry name" value="GDHRDH"/>
</dbReference>
<sequence>MRGLDGLRVLVTGAAQGIGLAAARRFAQEGARVALNDRDDGPALQAALAALPPVASGPHLPAPGDVADEAAVARFMAAAIARLGGLDVLVNNAGIQLRAPSEHLAMDDFDRVLAVNLRGTVLCARAAIRQFLAQGSGGVVLNASSAHETIPKPGYLGYAASKGAIGNVTRTLALEFAGRGIRVNAVAPGATVTPMNAAWTGDAGARAAVDRHIPLGRSGAAEEVAACFAFLASADAGYITGQTVYVDGGLSLYAEFRENWAS</sequence>
<dbReference type="InterPro" id="IPR020904">
    <property type="entry name" value="Sc_DH/Rdtase_CS"/>
</dbReference>
<keyword evidence="4" id="KW-1185">Reference proteome</keyword>
<protein>
    <submittedName>
        <fullName evidence="3">Sugar dehydrogenase</fullName>
    </submittedName>
</protein>
<evidence type="ECO:0000313" key="4">
    <source>
        <dbReference type="Proteomes" id="UP000239724"/>
    </source>
</evidence>
<dbReference type="AlphaFoldDB" id="A0A2S6NKW2"/>
<reference evidence="3 4" key="1">
    <citation type="journal article" date="2018" name="Arch. Microbiol.">
        <title>New insights into the metabolic potential of the phototrophic purple bacterium Rhodopila globiformis DSM 161(T) from its draft genome sequence and evidence for a vanadium-dependent nitrogenase.</title>
        <authorList>
            <person name="Imhoff J.F."/>
            <person name="Rahn T."/>
            <person name="Kunzel S."/>
            <person name="Neulinger S.C."/>
        </authorList>
    </citation>
    <scope>NUCLEOTIDE SEQUENCE [LARGE SCALE GENOMIC DNA]</scope>
    <source>
        <strain evidence="3 4">DSM 161</strain>
    </source>
</reference>
<dbReference type="OrthoDB" id="9809287at2"/>
<evidence type="ECO:0000313" key="3">
    <source>
        <dbReference type="EMBL" id="PPQ35779.1"/>
    </source>
</evidence>
<dbReference type="InterPro" id="IPR036291">
    <property type="entry name" value="NAD(P)-bd_dom_sf"/>
</dbReference>
<dbReference type="RefSeq" id="WP_104518034.1">
    <property type="nucleotide sequence ID" value="NZ_NHRY01000067.1"/>
</dbReference>
<proteinExistence type="inferred from homology"/>
<gene>
    <name evidence="3" type="ORF">CCS01_06465</name>
</gene>
<dbReference type="InterPro" id="IPR002347">
    <property type="entry name" value="SDR_fam"/>
</dbReference>
<dbReference type="PRINTS" id="PR00080">
    <property type="entry name" value="SDRFAMILY"/>
</dbReference>
<dbReference type="FunFam" id="3.40.50.720:FF:000084">
    <property type="entry name" value="Short-chain dehydrogenase reductase"/>
    <property type="match status" value="1"/>
</dbReference>
<dbReference type="PROSITE" id="PS00061">
    <property type="entry name" value="ADH_SHORT"/>
    <property type="match status" value="1"/>
</dbReference>
<dbReference type="PANTHER" id="PTHR43639:SF1">
    <property type="entry name" value="SHORT-CHAIN DEHYDROGENASE_REDUCTASE FAMILY PROTEIN"/>
    <property type="match status" value="1"/>
</dbReference>
<keyword evidence="2" id="KW-0560">Oxidoreductase</keyword>
<evidence type="ECO:0000256" key="1">
    <source>
        <dbReference type="ARBA" id="ARBA00006484"/>
    </source>
</evidence>
<dbReference type="NCBIfam" id="NF005559">
    <property type="entry name" value="PRK07231.1"/>
    <property type="match status" value="1"/>
</dbReference>
<dbReference type="Proteomes" id="UP000239724">
    <property type="component" value="Unassembled WGS sequence"/>
</dbReference>
<dbReference type="PANTHER" id="PTHR43639">
    <property type="entry name" value="OXIDOREDUCTASE, SHORT-CHAIN DEHYDROGENASE/REDUCTASE FAMILY (AFU_ORTHOLOGUE AFUA_5G02870)"/>
    <property type="match status" value="1"/>
</dbReference>
<evidence type="ECO:0000256" key="2">
    <source>
        <dbReference type="ARBA" id="ARBA00023002"/>
    </source>
</evidence>
<organism evidence="3 4">
    <name type="scientific">Rhodopila globiformis</name>
    <name type="common">Rhodopseudomonas globiformis</name>
    <dbReference type="NCBI Taxonomy" id="1071"/>
    <lineage>
        <taxon>Bacteria</taxon>
        <taxon>Pseudomonadati</taxon>
        <taxon>Pseudomonadota</taxon>
        <taxon>Alphaproteobacteria</taxon>
        <taxon>Acetobacterales</taxon>
        <taxon>Acetobacteraceae</taxon>
        <taxon>Rhodopila</taxon>
    </lineage>
</organism>
<dbReference type="Pfam" id="PF13561">
    <property type="entry name" value="adh_short_C2"/>
    <property type="match status" value="1"/>
</dbReference>
<dbReference type="EMBL" id="NHRY01000067">
    <property type="protein sequence ID" value="PPQ35779.1"/>
    <property type="molecule type" value="Genomic_DNA"/>
</dbReference>
<name>A0A2S6NKW2_RHOGL</name>
<dbReference type="SUPFAM" id="SSF51735">
    <property type="entry name" value="NAD(P)-binding Rossmann-fold domains"/>
    <property type="match status" value="1"/>
</dbReference>
<dbReference type="Gene3D" id="3.40.50.720">
    <property type="entry name" value="NAD(P)-binding Rossmann-like Domain"/>
    <property type="match status" value="1"/>
</dbReference>
<comment type="similarity">
    <text evidence="1">Belongs to the short-chain dehydrogenases/reductases (SDR) family.</text>
</comment>